<dbReference type="FunFam" id="3.40.50.300:FF:000016">
    <property type="entry name" value="Oligopeptide ABC transporter ATP-binding component"/>
    <property type="match status" value="1"/>
</dbReference>
<dbReference type="Pfam" id="PF08352">
    <property type="entry name" value="oligo_HPY"/>
    <property type="match status" value="1"/>
</dbReference>
<accession>A0ABD5EDF5</accession>
<comment type="caution">
    <text evidence="10">The sequence shown here is derived from an EMBL/GenBank/DDBJ whole genome shotgun (WGS) entry which is preliminary data.</text>
</comment>
<evidence type="ECO:0000256" key="6">
    <source>
        <dbReference type="ARBA" id="ARBA00022840"/>
    </source>
</evidence>
<evidence type="ECO:0000256" key="7">
    <source>
        <dbReference type="ARBA" id="ARBA00023136"/>
    </source>
</evidence>
<proteinExistence type="inferred from homology"/>
<evidence type="ECO:0000256" key="1">
    <source>
        <dbReference type="ARBA" id="ARBA00004202"/>
    </source>
</evidence>
<dbReference type="PANTHER" id="PTHR43297:SF2">
    <property type="entry name" value="DIPEPTIDE TRANSPORT ATP-BINDING PROTEIN DPPD"/>
    <property type="match status" value="1"/>
</dbReference>
<name>A0ABD5EDF5_9ACTN</name>
<dbReference type="PROSITE" id="PS50893">
    <property type="entry name" value="ABC_TRANSPORTER_2"/>
    <property type="match status" value="1"/>
</dbReference>
<dbReference type="Pfam" id="PF00005">
    <property type="entry name" value="ABC_tran"/>
    <property type="match status" value="1"/>
</dbReference>
<gene>
    <name evidence="10" type="ORF">RM574_27505</name>
</gene>
<sequence length="394" mass="43247">MTTQPAGTTDNEPAKTGSTTTDVTNPDATKANTAKAGTGEVTAARSGTAPRAFLEVRDLRVQFPTDDGLVKSVDGLSFTLEKGKTLGIVGESGSGKSVTSLGIMGLHTTGQYGKRKPRISGEIWLDGEELLTADPDRVRALRGRDMAMIFQDPLSSLHPYYTVGKQIVEAYRIHHDVDKKTARKRAVEMLDRVGIPQPDKRVDSYAHEFSGGMRQRVMIAMALVNNPELLIADEPTTALDVTVQAQILDLIRDLQKEFGSAVIIITHDLGVVAELSDDILVMYGGRCVERGPVDEVFYAPRHPYTWGLLGSMPRIDREETERLIPVKGSPPSLINIPDGCAFNPRCPYADLPKDNLTRTVRPELAQVGDAHWAACHLSKEQRERIWTEEIAPKL</sequence>
<comment type="subcellular location">
    <subcellularLocation>
        <location evidence="1">Cell membrane</location>
        <topology evidence="1">Peripheral membrane protein</topology>
    </subcellularLocation>
</comment>
<keyword evidence="7" id="KW-0472">Membrane</keyword>
<keyword evidence="4" id="KW-1003">Cell membrane</keyword>
<evidence type="ECO:0000256" key="2">
    <source>
        <dbReference type="ARBA" id="ARBA00005417"/>
    </source>
</evidence>
<keyword evidence="5" id="KW-0547">Nucleotide-binding</keyword>
<evidence type="ECO:0000259" key="9">
    <source>
        <dbReference type="PROSITE" id="PS50893"/>
    </source>
</evidence>
<evidence type="ECO:0000256" key="3">
    <source>
        <dbReference type="ARBA" id="ARBA00022448"/>
    </source>
</evidence>
<evidence type="ECO:0000256" key="4">
    <source>
        <dbReference type="ARBA" id="ARBA00022475"/>
    </source>
</evidence>
<dbReference type="GO" id="GO:0005886">
    <property type="term" value="C:plasma membrane"/>
    <property type="evidence" value="ECO:0007669"/>
    <property type="project" value="UniProtKB-SubCell"/>
</dbReference>
<evidence type="ECO:0000256" key="5">
    <source>
        <dbReference type="ARBA" id="ARBA00022741"/>
    </source>
</evidence>
<comment type="similarity">
    <text evidence="2">Belongs to the ABC transporter superfamily.</text>
</comment>
<dbReference type="PROSITE" id="PS00211">
    <property type="entry name" value="ABC_TRANSPORTER_1"/>
    <property type="match status" value="1"/>
</dbReference>
<dbReference type="NCBIfam" id="TIGR01727">
    <property type="entry name" value="oligo_HPY"/>
    <property type="match status" value="1"/>
</dbReference>
<feature type="compositionally biased region" description="Polar residues" evidence="8">
    <location>
        <begin position="1"/>
        <end position="27"/>
    </location>
</feature>
<dbReference type="PANTHER" id="PTHR43297">
    <property type="entry name" value="OLIGOPEPTIDE TRANSPORT ATP-BINDING PROTEIN APPD"/>
    <property type="match status" value="1"/>
</dbReference>
<dbReference type="Gene3D" id="3.40.50.300">
    <property type="entry name" value="P-loop containing nucleotide triphosphate hydrolases"/>
    <property type="match status" value="1"/>
</dbReference>
<keyword evidence="6 10" id="KW-0067">ATP-binding</keyword>
<dbReference type="SUPFAM" id="SSF52540">
    <property type="entry name" value="P-loop containing nucleoside triphosphate hydrolases"/>
    <property type="match status" value="1"/>
</dbReference>
<feature type="compositionally biased region" description="Low complexity" evidence="8">
    <location>
        <begin position="28"/>
        <end position="39"/>
    </location>
</feature>
<evidence type="ECO:0000313" key="10">
    <source>
        <dbReference type="EMBL" id="MDT0419232.1"/>
    </source>
</evidence>
<dbReference type="GO" id="GO:0005524">
    <property type="term" value="F:ATP binding"/>
    <property type="evidence" value="ECO:0007669"/>
    <property type="project" value="UniProtKB-KW"/>
</dbReference>
<dbReference type="SMART" id="SM00382">
    <property type="entry name" value="AAA"/>
    <property type="match status" value="1"/>
</dbReference>
<protein>
    <submittedName>
        <fullName evidence="10">ABC transporter ATP-binding protein</fullName>
    </submittedName>
</protein>
<dbReference type="InterPro" id="IPR027417">
    <property type="entry name" value="P-loop_NTPase"/>
</dbReference>
<feature type="domain" description="ABC transporter" evidence="9">
    <location>
        <begin position="54"/>
        <end position="309"/>
    </location>
</feature>
<dbReference type="InterPro" id="IPR017871">
    <property type="entry name" value="ABC_transporter-like_CS"/>
</dbReference>
<feature type="region of interest" description="Disordered" evidence="8">
    <location>
        <begin position="1"/>
        <end position="44"/>
    </location>
</feature>
<dbReference type="EMBL" id="JAVRER010000068">
    <property type="protein sequence ID" value="MDT0419232.1"/>
    <property type="molecule type" value="Genomic_DNA"/>
</dbReference>
<dbReference type="InterPro" id="IPR003593">
    <property type="entry name" value="AAA+_ATPase"/>
</dbReference>
<evidence type="ECO:0000313" key="11">
    <source>
        <dbReference type="Proteomes" id="UP001183607"/>
    </source>
</evidence>
<dbReference type="Proteomes" id="UP001183607">
    <property type="component" value="Unassembled WGS sequence"/>
</dbReference>
<reference evidence="11" key="1">
    <citation type="submission" date="2023-07" db="EMBL/GenBank/DDBJ databases">
        <title>30 novel species of actinomycetes from the DSMZ collection.</title>
        <authorList>
            <person name="Nouioui I."/>
        </authorList>
    </citation>
    <scope>NUCLEOTIDE SEQUENCE [LARGE SCALE GENOMIC DNA]</scope>
    <source>
        <strain evidence="11">DSM 41982</strain>
    </source>
</reference>
<dbReference type="InterPro" id="IPR003439">
    <property type="entry name" value="ABC_transporter-like_ATP-bd"/>
</dbReference>
<evidence type="ECO:0000256" key="8">
    <source>
        <dbReference type="SAM" id="MobiDB-lite"/>
    </source>
</evidence>
<dbReference type="AlphaFoldDB" id="A0ABD5EDF5"/>
<organism evidence="10 11">
    <name type="scientific">Streptomyces evansiae</name>
    <dbReference type="NCBI Taxonomy" id="3075535"/>
    <lineage>
        <taxon>Bacteria</taxon>
        <taxon>Bacillati</taxon>
        <taxon>Actinomycetota</taxon>
        <taxon>Actinomycetes</taxon>
        <taxon>Kitasatosporales</taxon>
        <taxon>Streptomycetaceae</taxon>
        <taxon>Streptomyces</taxon>
    </lineage>
</organism>
<dbReference type="RefSeq" id="WP_043254590.1">
    <property type="nucleotide sequence ID" value="NZ_JAVRER010000068.1"/>
</dbReference>
<dbReference type="InterPro" id="IPR013563">
    <property type="entry name" value="Oligopep_ABC_C"/>
</dbReference>
<dbReference type="InterPro" id="IPR050388">
    <property type="entry name" value="ABC_Ni/Peptide_Import"/>
</dbReference>
<keyword evidence="3" id="KW-0813">Transport</keyword>
<dbReference type="CDD" id="cd03257">
    <property type="entry name" value="ABC_NikE_OppD_transporters"/>
    <property type="match status" value="1"/>
</dbReference>